<dbReference type="InterPro" id="IPR044159">
    <property type="entry name" value="IQM"/>
</dbReference>
<evidence type="ECO:0000256" key="1">
    <source>
        <dbReference type="ARBA" id="ARBA00004123"/>
    </source>
</evidence>
<gene>
    <name evidence="5" type="ORF">Salat_1504200</name>
</gene>
<reference evidence="5" key="1">
    <citation type="submission" date="2020-06" db="EMBL/GenBank/DDBJ databases">
        <authorList>
            <person name="Li T."/>
            <person name="Hu X."/>
            <person name="Zhang T."/>
            <person name="Song X."/>
            <person name="Zhang H."/>
            <person name="Dai N."/>
            <person name="Sheng W."/>
            <person name="Hou X."/>
            <person name="Wei L."/>
        </authorList>
    </citation>
    <scope>NUCLEOTIDE SEQUENCE</scope>
    <source>
        <strain evidence="5">3651</strain>
        <tissue evidence="5">Leaf</tissue>
    </source>
</reference>
<keyword evidence="3" id="KW-0963">Cytoplasm</keyword>
<dbReference type="PANTHER" id="PTHR31250">
    <property type="entry name" value="IQ DOMAIN-CONTAINING PROTEIN IQM3"/>
    <property type="match status" value="1"/>
</dbReference>
<evidence type="ECO:0000256" key="4">
    <source>
        <dbReference type="ARBA" id="ARBA00023242"/>
    </source>
</evidence>
<protein>
    <submittedName>
        <fullName evidence="5">IQ domain-containing protein IQM1</fullName>
    </submittedName>
</protein>
<dbReference type="EMBL" id="JACGWO010000005">
    <property type="protein sequence ID" value="KAK4427353.1"/>
    <property type="molecule type" value="Genomic_DNA"/>
</dbReference>
<keyword evidence="4" id="KW-0539">Nucleus</keyword>
<proteinExistence type="predicted"/>
<evidence type="ECO:0000313" key="5">
    <source>
        <dbReference type="EMBL" id="KAK4427353.1"/>
    </source>
</evidence>
<name>A0AAE2CM95_9LAMI</name>
<comment type="subcellular location">
    <subcellularLocation>
        <location evidence="2">Cytoplasm</location>
    </subcellularLocation>
    <subcellularLocation>
        <location evidence="1">Nucleus</location>
    </subcellularLocation>
</comment>
<dbReference type="Proteomes" id="UP001293254">
    <property type="component" value="Unassembled WGS sequence"/>
</dbReference>
<dbReference type="PANTHER" id="PTHR31250:SF27">
    <property type="entry name" value="IQ DOMAIN-CONTAINING PROTEIN IQM5"/>
    <property type="match status" value="1"/>
</dbReference>
<sequence>MEVTNFVALEQSSILFFDVKKSEDVLSRWKRACTRASTIGKGSSKDDKAHILIVKHWLEAIDPLHRYGETLLLYYNIWLSSHSPQPFFYWLDVGDGKDVDIKERSRTELQRNRVRYLGPKEREAYEVVVQSGSLSTNKVKERGSFQHSSFLAGAATVAAGRLVVSNGTLQAIWVYSGHYCPREENFMESIRFLDEQQVDLNNVKMCSIDDDAPPINVPKEITEVDTTSKDLLMYNNELPKNNYASTEIVHKNVV</sequence>
<dbReference type="AlphaFoldDB" id="A0AAE2CM95"/>
<dbReference type="GO" id="GO:0005737">
    <property type="term" value="C:cytoplasm"/>
    <property type="evidence" value="ECO:0007669"/>
    <property type="project" value="UniProtKB-SubCell"/>
</dbReference>
<evidence type="ECO:0000313" key="6">
    <source>
        <dbReference type="Proteomes" id="UP001293254"/>
    </source>
</evidence>
<organism evidence="5 6">
    <name type="scientific">Sesamum alatum</name>
    <dbReference type="NCBI Taxonomy" id="300844"/>
    <lineage>
        <taxon>Eukaryota</taxon>
        <taxon>Viridiplantae</taxon>
        <taxon>Streptophyta</taxon>
        <taxon>Embryophyta</taxon>
        <taxon>Tracheophyta</taxon>
        <taxon>Spermatophyta</taxon>
        <taxon>Magnoliopsida</taxon>
        <taxon>eudicotyledons</taxon>
        <taxon>Gunneridae</taxon>
        <taxon>Pentapetalae</taxon>
        <taxon>asterids</taxon>
        <taxon>lamiids</taxon>
        <taxon>Lamiales</taxon>
        <taxon>Pedaliaceae</taxon>
        <taxon>Sesamum</taxon>
    </lineage>
</organism>
<reference evidence="5" key="2">
    <citation type="journal article" date="2024" name="Plant">
        <title>Genomic evolution and insights into agronomic trait innovations of Sesamum species.</title>
        <authorList>
            <person name="Miao H."/>
            <person name="Wang L."/>
            <person name="Qu L."/>
            <person name="Liu H."/>
            <person name="Sun Y."/>
            <person name="Le M."/>
            <person name="Wang Q."/>
            <person name="Wei S."/>
            <person name="Zheng Y."/>
            <person name="Lin W."/>
            <person name="Duan Y."/>
            <person name="Cao H."/>
            <person name="Xiong S."/>
            <person name="Wang X."/>
            <person name="Wei L."/>
            <person name="Li C."/>
            <person name="Ma Q."/>
            <person name="Ju M."/>
            <person name="Zhao R."/>
            <person name="Li G."/>
            <person name="Mu C."/>
            <person name="Tian Q."/>
            <person name="Mei H."/>
            <person name="Zhang T."/>
            <person name="Gao T."/>
            <person name="Zhang H."/>
        </authorList>
    </citation>
    <scope>NUCLEOTIDE SEQUENCE</scope>
    <source>
        <strain evidence="5">3651</strain>
    </source>
</reference>
<dbReference type="GO" id="GO:0005634">
    <property type="term" value="C:nucleus"/>
    <property type="evidence" value="ECO:0007669"/>
    <property type="project" value="UniProtKB-SubCell"/>
</dbReference>
<evidence type="ECO:0000256" key="2">
    <source>
        <dbReference type="ARBA" id="ARBA00004496"/>
    </source>
</evidence>
<accession>A0AAE2CM95</accession>
<comment type="caution">
    <text evidence="5">The sequence shown here is derived from an EMBL/GenBank/DDBJ whole genome shotgun (WGS) entry which is preliminary data.</text>
</comment>
<evidence type="ECO:0000256" key="3">
    <source>
        <dbReference type="ARBA" id="ARBA00022490"/>
    </source>
</evidence>
<keyword evidence="6" id="KW-1185">Reference proteome</keyword>